<evidence type="ECO:0000256" key="8">
    <source>
        <dbReference type="ARBA" id="ARBA00022618"/>
    </source>
</evidence>
<keyword evidence="18" id="KW-1185">Reference proteome</keyword>
<keyword evidence="15" id="KW-0131">Cell cycle</keyword>
<feature type="compositionally biased region" description="Acidic residues" evidence="17">
    <location>
        <begin position="111"/>
        <end position="130"/>
    </location>
</feature>
<evidence type="ECO:0000256" key="5">
    <source>
        <dbReference type="ARBA" id="ARBA00014520"/>
    </source>
</evidence>
<keyword evidence="7" id="KW-0963">Cytoplasm</keyword>
<evidence type="ECO:0000256" key="3">
    <source>
        <dbReference type="ARBA" id="ARBA00004629"/>
    </source>
</evidence>
<reference evidence="19" key="2">
    <citation type="submission" date="2020-04" db="EMBL/GenBank/DDBJ databases">
        <authorList>
            <consortium name="NCBI Genome Project"/>
        </authorList>
    </citation>
    <scope>NUCLEOTIDE SEQUENCE</scope>
    <source>
        <strain evidence="19">CBS 342.82</strain>
    </source>
</reference>
<organism evidence="19">
    <name type="scientific">Dissoconium aciculare CBS 342.82</name>
    <dbReference type="NCBI Taxonomy" id="1314786"/>
    <lineage>
        <taxon>Eukaryota</taxon>
        <taxon>Fungi</taxon>
        <taxon>Dikarya</taxon>
        <taxon>Ascomycota</taxon>
        <taxon>Pezizomycotina</taxon>
        <taxon>Dothideomycetes</taxon>
        <taxon>Dothideomycetidae</taxon>
        <taxon>Mycosphaerellales</taxon>
        <taxon>Dissoconiaceae</taxon>
        <taxon>Dissoconium</taxon>
    </lineage>
</organism>
<dbReference type="GO" id="GO:0072686">
    <property type="term" value="C:mitotic spindle"/>
    <property type="evidence" value="ECO:0007669"/>
    <property type="project" value="InterPro"/>
</dbReference>
<evidence type="ECO:0000256" key="9">
    <source>
        <dbReference type="ARBA" id="ARBA00022701"/>
    </source>
</evidence>
<evidence type="ECO:0000256" key="17">
    <source>
        <dbReference type="SAM" id="MobiDB-lite"/>
    </source>
</evidence>
<evidence type="ECO:0000256" key="4">
    <source>
        <dbReference type="ARBA" id="ARBA00010731"/>
    </source>
</evidence>
<feature type="region of interest" description="Disordered" evidence="17">
    <location>
        <begin position="509"/>
        <end position="530"/>
    </location>
</feature>
<feature type="compositionally biased region" description="Polar residues" evidence="17">
    <location>
        <begin position="148"/>
        <end position="160"/>
    </location>
</feature>
<evidence type="ECO:0000256" key="11">
    <source>
        <dbReference type="ARBA" id="ARBA00022829"/>
    </source>
</evidence>
<keyword evidence="6" id="KW-0158">Chromosome</keyword>
<feature type="compositionally biased region" description="Polar residues" evidence="17">
    <location>
        <begin position="176"/>
        <end position="207"/>
    </location>
</feature>
<dbReference type="GO" id="GO:0044732">
    <property type="term" value="C:mitotic spindle pole body"/>
    <property type="evidence" value="ECO:0007669"/>
    <property type="project" value="TreeGrafter"/>
</dbReference>
<reference evidence="19" key="1">
    <citation type="submission" date="2020-01" db="EMBL/GenBank/DDBJ databases">
        <authorList>
            <consortium name="DOE Joint Genome Institute"/>
            <person name="Haridas S."/>
            <person name="Albert R."/>
            <person name="Binder M."/>
            <person name="Bloem J."/>
            <person name="Labutti K."/>
            <person name="Salamov A."/>
            <person name="Andreopoulos B."/>
            <person name="Baker S.E."/>
            <person name="Barry K."/>
            <person name="Bills G."/>
            <person name="Bluhm B.H."/>
            <person name="Cannon C."/>
            <person name="Castanera R."/>
            <person name="Culley D.E."/>
            <person name="Daum C."/>
            <person name="Ezra D."/>
            <person name="Gonzalez J.B."/>
            <person name="Henrissat B."/>
            <person name="Kuo A."/>
            <person name="Liang C."/>
            <person name="Lipzen A."/>
            <person name="Lutzoni F."/>
            <person name="Magnuson J."/>
            <person name="Mondo S."/>
            <person name="Nolan M."/>
            <person name="Ohm R."/>
            <person name="Pangilinan J."/>
            <person name="Park H.-J."/>
            <person name="Ramirez L."/>
            <person name="Alfaro M."/>
            <person name="Sun H."/>
            <person name="Tritt A."/>
            <person name="Yoshinaga Y."/>
            <person name="Zwiers L.-H."/>
            <person name="Turgeon B.G."/>
            <person name="Goodwin S.B."/>
            <person name="Spatafora J.W."/>
            <person name="Crous P.W."/>
            <person name="Grigoriev I.V."/>
        </authorList>
    </citation>
    <scope>NUCLEOTIDE SEQUENCE</scope>
    <source>
        <strain evidence="19">CBS 342.82</strain>
    </source>
</reference>
<keyword evidence="10" id="KW-0498">Mitosis</keyword>
<dbReference type="GO" id="GO:0051301">
    <property type="term" value="P:cell division"/>
    <property type="evidence" value="ECO:0007669"/>
    <property type="project" value="UniProtKB-KW"/>
</dbReference>
<feature type="compositionally biased region" description="Polar residues" evidence="17">
    <location>
        <begin position="132"/>
        <end position="141"/>
    </location>
</feature>
<dbReference type="PANTHER" id="PTHR28200">
    <property type="entry name" value="DASH COMPLEX SUBUNIT ASK1"/>
    <property type="match status" value="1"/>
</dbReference>
<sequence>MAQRSLTLTEELERLEQQITLTLQEIDSNFSKAHRIVTASILPIVEEHAKHSNAVWEGSKFWKQFFEASANVSLSGYEEPAEDDVTQTETNESLQTPTQSESGIDASHSIDDDDIEIDTELRDDDDEEYTIESPSQVTGVHTTPRLPPSSTNKARSSATRTAMRGNIHSPSPRKYTGQNSRAGKTKTTQPRTPRGNAPTSTLLQSSPFEPESAHQPSAFKQGQPVSTRTQNTDPLMHRVLDKNYRVQATPHTERRRRAENSAKNTTATRATPTASSAARKPWDDSPGSSPIIAAPQLRSELFSPAKRTPGRSVLTPGAGRSHQRGLVAPTTSTGRRLFSPQDKTYAATKASAIRRGSIFSSADAGAAGYGDNDEDDASFDDLTAEGDLTAREGGSVHATPRNRTGAFQHDDDDIDFEDERYLGDDTTTSQFDMSPPKTMQFHVPQSRLLQTPAREASRRIVDDLLMTAGADATDEIEGGSSVLGADEGRELTGRYGRLVLDDYDDDNDFLTEEEASPSLVKRAQGMDDTF</sequence>
<comment type="similarity">
    <text evidence="4">Belongs to the DASH complex ASK1 family.</text>
</comment>
<evidence type="ECO:0000256" key="7">
    <source>
        <dbReference type="ARBA" id="ARBA00022490"/>
    </source>
</evidence>
<evidence type="ECO:0000256" key="6">
    <source>
        <dbReference type="ARBA" id="ARBA00022454"/>
    </source>
</evidence>
<evidence type="ECO:0000256" key="14">
    <source>
        <dbReference type="ARBA" id="ARBA00023242"/>
    </source>
</evidence>
<dbReference type="OrthoDB" id="5573898at2759"/>
<evidence type="ECO:0000313" key="19">
    <source>
        <dbReference type="RefSeq" id="XP_033460340.1"/>
    </source>
</evidence>
<accession>A0A6J3M707</accession>
<dbReference type="GO" id="GO:0008608">
    <property type="term" value="P:attachment of spindle microtubules to kinetochore"/>
    <property type="evidence" value="ECO:0007669"/>
    <property type="project" value="InterPro"/>
</dbReference>
<dbReference type="GO" id="GO:0042729">
    <property type="term" value="C:DASH complex"/>
    <property type="evidence" value="ECO:0007669"/>
    <property type="project" value="InterPro"/>
</dbReference>
<dbReference type="Proteomes" id="UP000504637">
    <property type="component" value="Unplaced"/>
</dbReference>
<feature type="compositionally biased region" description="Polar residues" evidence="17">
    <location>
        <begin position="87"/>
        <end position="102"/>
    </location>
</feature>
<keyword evidence="14" id="KW-0539">Nucleus</keyword>
<dbReference type="GeneID" id="54365351"/>
<feature type="region of interest" description="Disordered" evidence="17">
    <location>
        <begin position="388"/>
        <end position="415"/>
    </location>
</feature>
<keyword evidence="11" id="KW-0159">Chromosome partition</keyword>
<feature type="region of interest" description="Disordered" evidence="17">
    <location>
        <begin position="77"/>
        <end position="342"/>
    </location>
</feature>
<proteinExistence type="inferred from homology"/>
<evidence type="ECO:0000256" key="15">
    <source>
        <dbReference type="ARBA" id="ARBA00023306"/>
    </source>
</evidence>
<keyword evidence="13" id="KW-0206">Cytoskeleton</keyword>
<evidence type="ECO:0000256" key="13">
    <source>
        <dbReference type="ARBA" id="ARBA00023212"/>
    </source>
</evidence>
<dbReference type="Pfam" id="PF08655">
    <property type="entry name" value="DASH_Ask1"/>
    <property type="match status" value="1"/>
</dbReference>
<dbReference type="InterPro" id="IPR013964">
    <property type="entry name" value="DASH_Ask1"/>
</dbReference>
<protein>
    <recommendedName>
        <fullName evidence="5">DASH complex subunit ASK1</fullName>
    </recommendedName>
</protein>
<reference evidence="19" key="3">
    <citation type="submission" date="2025-08" db="UniProtKB">
        <authorList>
            <consortium name="RefSeq"/>
        </authorList>
    </citation>
    <scope>IDENTIFICATION</scope>
    <source>
        <strain evidence="19">CBS 342.82</strain>
    </source>
</reference>
<evidence type="ECO:0000256" key="16">
    <source>
        <dbReference type="ARBA" id="ARBA00023328"/>
    </source>
</evidence>
<evidence type="ECO:0000256" key="1">
    <source>
        <dbReference type="ARBA" id="ARBA00004123"/>
    </source>
</evidence>
<keyword evidence="12" id="KW-0995">Kinetochore</keyword>
<evidence type="ECO:0000256" key="10">
    <source>
        <dbReference type="ARBA" id="ARBA00022776"/>
    </source>
</evidence>
<keyword evidence="8" id="KW-0132">Cell division</keyword>
<feature type="compositionally biased region" description="Polar residues" evidence="17">
    <location>
        <begin position="214"/>
        <end position="233"/>
    </location>
</feature>
<dbReference type="RefSeq" id="XP_033460340.1">
    <property type="nucleotide sequence ID" value="XM_033607552.1"/>
</dbReference>
<dbReference type="GO" id="GO:0005874">
    <property type="term" value="C:microtubule"/>
    <property type="evidence" value="ECO:0007669"/>
    <property type="project" value="UniProtKB-KW"/>
</dbReference>
<comment type="subcellular location">
    <subcellularLocation>
        <location evidence="3">Chromosome</location>
        <location evidence="3">Centromere</location>
        <location evidence="3">Kinetochore</location>
    </subcellularLocation>
    <subcellularLocation>
        <location evidence="2">Cytoplasm</location>
        <location evidence="2">Cytoskeleton</location>
        <location evidence="2">Spindle</location>
    </subcellularLocation>
    <subcellularLocation>
        <location evidence="1">Nucleus</location>
    </subcellularLocation>
</comment>
<gene>
    <name evidence="19" type="ORF">K489DRAFT_409179</name>
</gene>
<dbReference type="PANTHER" id="PTHR28200:SF1">
    <property type="entry name" value="DASH COMPLEX SUBUNIT ASK1"/>
    <property type="match status" value="1"/>
</dbReference>
<keyword evidence="9" id="KW-0493">Microtubule</keyword>
<feature type="compositionally biased region" description="Basic and acidic residues" evidence="17">
    <location>
        <begin position="235"/>
        <end position="244"/>
    </location>
</feature>
<dbReference type="AlphaFoldDB" id="A0A6J3M707"/>
<evidence type="ECO:0000256" key="12">
    <source>
        <dbReference type="ARBA" id="ARBA00022838"/>
    </source>
</evidence>
<name>A0A6J3M707_9PEZI</name>
<feature type="compositionally biased region" description="Low complexity" evidence="17">
    <location>
        <begin position="262"/>
        <end position="279"/>
    </location>
</feature>
<evidence type="ECO:0000256" key="2">
    <source>
        <dbReference type="ARBA" id="ARBA00004186"/>
    </source>
</evidence>
<evidence type="ECO:0000313" key="18">
    <source>
        <dbReference type="Proteomes" id="UP000504637"/>
    </source>
</evidence>
<keyword evidence="16" id="KW-0137">Centromere</keyword>